<accession>A0A2X4VJK6</accession>
<name>A0A2X4VJK6_LEDLE</name>
<feature type="coiled-coil region" evidence="1">
    <location>
        <begin position="63"/>
        <end position="97"/>
    </location>
</feature>
<protein>
    <submittedName>
        <fullName evidence="2">Cell division protein DivIC</fullName>
    </submittedName>
</protein>
<keyword evidence="1" id="KW-0175">Coiled coil</keyword>
<dbReference type="KEGG" id="blen:NCTC4824_00072"/>
<keyword evidence="3" id="KW-1185">Reference proteome</keyword>
<evidence type="ECO:0000256" key="1">
    <source>
        <dbReference type="SAM" id="Coils"/>
    </source>
</evidence>
<dbReference type="InterPro" id="IPR007060">
    <property type="entry name" value="FtsL/DivIC"/>
</dbReference>
<organism evidence="2 3">
    <name type="scientific">Lederbergia lenta</name>
    <name type="common">Bacillus lentus</name>
    <dbReference type="NCBI Taxonomy" id="1467"/>
    <lineage>
        <taxon>Bacteria</taxon>
        <taxon>Bacillati</taxon>
        <taxon>Bacillota</taxon>
        <taxon>Bacilli</taxon>
        <taxon>Bacillales</taxon>
        <taxon>Bacillaceae</taxon>
        <taxon>Lederbergia</taxon>
    </lineage>
</organism>
<gene>
    <name evidence="2" type="primary">divIC</name>
    <name evidence="2" type="ORF">NCTC4824_00072</name>
</gene>
<proteinExistence type="predicted"/>
<dbReference type="EMBL" id="LS483476">
    <property type="protein sequence ID" value="SQI51143.1"/>
    <property type="molecule type" value="Genomic_DNA"/>
</dbReference>
<evidence type="ECO:0000313" key="2">
    <source>
        <dbReference type="EMBL" id="SQI51143.1"/>
    </source>
</evidence>
<dbReference type="PANTHER" id="PTHR40027">
    <property type="entry name" value="CELL DIVISION PROTEIN DIVIC"/>
    <property type="match status" value="1"/>
</dbReference>
<sequence length="134" mass="15629">MGAKKRMPIASLETNFMKQQEVSMRRAAKRKKLLIRRLSVFLVLALALSYLTISSYISRTSLLEAKKEEKVRLEATLAKLEKKQTMLENEVIKLNDDEYIAKLARSEYFLSDKGEIIFNIPEQKKKEEEDEVPY</sequence>
<dbReference type="PANTHER" id="PTHR40027:SF1">
    <property type="entry name" value="CELL DIVISION PROTEIN DIVIC"/>
    <property type="match status" value="1"/>
</dbReference>
<keyword evidence="2" id="KW-0131">Cell cycle</keyword>
<dbReference type="AlphaFoldDB" id="A0A2X4VJK6"/>
<dbReference type="GO" id="GO:0051301">
    <property type="term" value="P:cell division"/>
    <property type="evidence" value="ECO:0007669"/>
    <property type="project" value="UniProtKB-KW"/>
</dbReference>
<reference evidence="2 3" key="1">
    <citation type="submission" date="2018-06" db="EMBL/GenBank/DDBJ databases">
        <authorList>
            <consortium name="Pathogen Informatics"/>
            <person name="Doyle S."/>
        </authorList>
    </citation>
    <scope>NUCLEOTIDE SEQUENCE [LARGE SCALE GENOMIC DNA]</scope>
    <source>
        <strain evidence="2 3">NCTC4824</strain>
    </source>
</reference>
<keyword evidence="2" id="KW-0132">Cell division</keyword>
<dbReference type="InterPro" id="IPR039076">
    <property type="entry name" value="DivIC"/>
</dbReference>
<dbReference type="RefSeq" id="WP_066146224.1">
    <property type="nucleotide sequence ID" value="NZ_CBCSGM010000010.1"/>
</dbReference>
<dbReference type="STRING" id="1348624.GCA_001591545_03885"/>
<evidence type="ECO:0000313" key="3">
    <source>
        <dbReference type="Proteomes" id="UP000249134"/>
    </source>
</evidence>
<dbReference type="Pfam" id="PF04977">
    <property type="entry name" value="DivIC"/>
    <property type="match status" value="1"/>
</dbReference>
<dbReference type="Proteomes" id="UP000249134">
    <property type="component" value="Chromosome 1"/>
</dbReference>